<feature type="compositionally biased region" description="Acidic residues" evidence="1">
    <location>
        <begin position="248"/>
        <end position="257"/>
    </location>
</feature>
<name>A0A6A7BFW0_9PLEO</name>
<evidence type="ECO:0000256" key="1">
    <source>
        <dbReference type="SAM" id="MobiDB-lite"/>
    </source>
</evidence>
<proteinExistence type="predicted"/>
<reference evidence="2" key="1">
    <citation type="submission" date="2020-01" db="EMBL/GenBank/DDBJ databases">
        <authorList>
            <consortium name="DOE Joint Genome Institute"/>
            <person name="Haridas S."/>
            <person name="Albert R."/>
            <person name="Binder M."/>
            <person name="Bloem J."/>
            <person name="Labutti K."/>
            <person name="Salamov A."/>
            <person name="Andreopoulos B."/>
            <person name="Baker S.E."/>
            <person name="Barry K."/>
            <person name="Bills G."/>
            <person name="Bluhm B.H."/>
            <person name="Cannon C."/>
            <person name="Castanera R."/>
            <person name="Culley D.E."/>
            <person name="Daum C."/>
            <person name="Ezra D."/>
            <person name="Gonzalez J.B."/>
            <person name="Henrissat B."/>
            <person name="Kuo A."/>
            <person name="Liang C."/>
            <person name="Lipzen A."/>
            <person name="Lutzoni F."/>
            <person name="Magnuson J."/>
            <person name="Mondo S."/>
            <person name="Nolan M."/>
            <person name="Ohm R."/>
            <person name="Pangilinan J."/>
            <person name="Park H.-J."/>
            <person name="Ramirez L."/>
            <person name="Alfaro M."/>
            <person name="Sun H."/>
            <person name="Tritt A."/>
            <person name="Yoshinaga Y."/>
            <person name="Zwiers L.-H."/>
            <person name="Turgeon B.G."/>
            <person name="Goodwin S.B."/>
            <person name="Spatafora J.W."/>
            <person name="Crous P.W."/>
            <person name="Grigoriev I.V."/>
        </authorList>
    </citation>
    <scope>NUCLEOTIDE SEQUENCE</scope>
    <source>
        <strain evidence="2">IPT5</strain>
    </source>
</reference>
<keyword evidence="3" id="KW-1185">Reference proteome</keyword>
<dbReference type="AlphaFoldDB" id="A0A6A7BFW0"/>
<accession>A0A6A7BFW0</accession>
<dbReference type="EMBL" id="MU006293">
    <property type="protein sequence ID" value="KAF2854290.1"/>
    <property type="molecule type" value="Genomic_DNA"/>
</dbReference>
<feature type="region of interest" description="Disordered" evidence="1">
    <location>
        <begin position="236"/>
        <end position="265"/>
    </location>
</feature>
<protein>
    <submittedName>
        <fullName evidence="2">Uncharacterized protein</fullName>
    </submittedName>
</protein>
<dbReference type="OrthoDB" id="3903267at2759"/>
<evidence type="ECO:0000313" key="2">
    <source>
        <dbReference type="EMBL" id="KAF2854290.1"/>
    </source>
</evidence>
<sequence>MYSLSAAPFSTSFKTSIPIPRDARAASSRSFTVRVAVSCPSHHPLRSRRDPQRYLPAVALAFYLPQSRYSESASIQYLCAAIALRKLTLRGRNMTPFYDDQLDLTNPFSINNYYGYPLDIMSNMNAQGVNGVNPRHVVNNVGNNAAVAANNTSDGSLTFMDALEMQGHSTGDLNTSEPPELQDCGALQGPDNFNVNVNDEIVPAAIIDAQDVHGGSELVEDESYVKVEAEDLGNSAVSLTPSYGGEHDEYDEYDESDESGRGSIVRSRAIIIPKTNKDGVRRKSRQPRAKLLKWTDNDWKNVVLGIIWACGETGTQIPFDQAAQIVGESCTAGALQQAVLKLRQKQLAEGNWIPSLRMAWTRKSKNSETSVFNANDTKESEDNIKSKTMLVKRKQSIFKGTQSLMVTLKRAYREADREHIDHPHKFSKKIKEVAKFFGFRKDIEEEATKSLMFDQGMEDTQTPIQKRRTNLHVSATGSPHRVHDFPALLIDTKKTRGMNRKALVHNGTLYQQFAYSNNTYSPSMSTPGLTNSSGFHSALGTPLTVASADQDYLTVSAGPIFFGTPSNTEAGDMAAAQHLQSAGLNPQGLQQYDTYATTVPPTSVGNDTYKSMFSFAEGQARQNAASKSARGDDVFN</sequence>
<gene>
    <name evidence="2" type="ORF">T440DRAFT_515016</name>
</gene>
<evidence type="ECO:0000313" key="3">
    <source>
        <dbReference type="Proteomes" id="UP000799423"/>
    </source>
</evidence>
<dbReference type="Proteomes" id="UP000799423">
    <property type="component" value="Unassembled WGS sequence"/>
</dbReference>
<organism evidence="2 3">
    <name type="scientific">Plenodomus tracheiphilus IPT5</name>
    <dbReference type="NCBI Taxonomy" id="1408161"/>
    <lineage>
        <taxon>Eukaryota</taxon>
        <taxon>Fungi</taxon>
        <taxon>Dikarya</taxon>
        <taxon>Ascomycota</taxon>
        <taxon>Pezizomycotina</taxon>
        <taxon>Dothideomycetes</taxon>
        <taxon>Pleosporomycetidae</taxon>
        <taxon>Pleosporales</taxon>
        <taxon>Pleosporineae</taxon>
        <taxon>Leptosphaeriaceae</taxon>
        <taxon>Plenodomus</taxon>
    </lineage>
</organism>